<dbReference type="EMBL" id="JACNEP010000004">
    <property type="protein sequence ID" value="MBC3765510.1"/>
    <property type="molecule type" value="Genomic_DNA"/>
</dbReference>
<evidence type="ECO:0000256" key="2">
    <source>
        <dbReference type="ARBA" id="ARBA00006228"/>
    </source>
</evidence>
<dbReference type="Pfam" id="PF01899">
    <property type="entry name" value="MNHE"/>
    <property type="match status" value="1"/>
</dbReference>
<evidence type="ECO:0000256" key="3">
    <source>
        <dbReference type="ARBA" id="ARBA00022475"/>
    </source>
</evidence>
<dbReference type="AlphaFoldDB" id="A0A8J6ITG5"/>
<evidence type="ECO:0000256" key="4">
    <source>
        <dbReference type="ARBA" id="ARBA00022692"/>
    </source>
</evidence>
<reference evidence="8" key="2">
    <citation type="submission" date="2020-08" db="EMBL/GenBank/DDBJ databases">
        <authorList>
            <person name="Lai Q."/>
        </authorList>
    </citation>
    <scope>NUCLEOTIDE SEQUENCE</scope>
    <source>
        <strain evidence="8">S27-2</strain>
    </source>
</reference>
<feature type="transmembrane region" description="Helical" evidence="7">
    <location>
        <begin position="30"/>
        <end position="47"/>
    </location>
</feature>
<gene>
    <name evidence="8" type="ORF">H8B19_06455</name>
</gene>
<evidence type="ECO:0000256" key="1">
    <source>
        <dbReference type="ARBA" id="ARBA00004651"/>
    </source>
</evidence>
<dbReference type="PANTHER" id="PTHR34584">
    <property type="entry name" value="NA(+)/H(+) ANTIPORTER SUBUNIT E1"/>
    <property type="match status" value="1"/>
</dbReference>
<evidence type="ECO:0000313" key="8">
    <source>
        <dbReference type="EMBL" id="MBC3765510.1"/>
    </source>
</evidence>
<keyword evidence="6 7" id="KW-0472">Membrane</keyword>
<protein>
    <submittedName>
        <fullName evidence="8">Na+/H+ antiporter subunit E</fullName>
    </submittedName>
</protein>
<name>A0A8J6ITG5_9ALTE</name>
<dbReference type="Proteomes" id="UP000601768">
    <property type="component" value="Unassembled WGS sequence"/>
</dbReference>
<evidence type="ECO:0000313" key="9">
    <source>
        <dbReference type="Proteomes" id="UP000601768"/>
    </source>
</evidence>
<dbReference type="RefSeq" id="WP_186505985.1">
    <property type="nucleotide sequence ID" value="NZ_JACNEP010000004.1"/>
</dbReference>
<sequence>MAKQIFARHTVSVIFTLAVIWGANSWNWDPLLIAFGVLSVLLVAWICHRMDVIDHESQPFHLTLRLPAYYAWLIKQIVLSNIDVVKRVWRSDSSSSAVLARLPVEQSTDVGRVIYANSVNLTPGTLVVELSNTQMLVHALTQESITELQQGEMSRKVTELEG</sequence>
<evidence type="ECO:0000256" key="6">
    <source>
        <dbReference type="ARBA" id="ARBA00023136"/>
    </source>
</evidence>
<evidence type="ECO:0000256" key="7">
    <source>
        <dbReference type="SAM" id="Phobius"/>
    </source>
</evidence>
<keyword evidence="9" id="KW-1185">Reference proteome</keyword>
<dbReference type="PANTHER" id="PTHR34584:SF1">
    <property type="entry name" value="NA(+)_H(+) ANTIPORTER SUBUNIT E1"/>
    <property type="match status" value="1"/>
</dbReference>
<comment type="similarity">
    <text evidence="2">Belongs to the CPA3 antiporters (TC 2.A.63) subunit E family.</text>
</comment>
<dbReference type="GO" id="GO:0005886">
    <property type="term" value="C:plasma membrane"/>
    <property type="evidence" value="ECO:0007669"/>
    <property type="project" value="UniProtKB-SubCell"/>
</dbReference>
<reference evidence="8" key="1">
    <citation type="journal article" date="2018" name="Int. J. Syst. Evol. Microbiol.">
        <title>Neptunicella marina gen. nov., sp. nov., isolated from surface seawater.</title>
        <authorList>
            <person name="Liu X."/>
            <person name="Lai Q."/>
            <person name="Du Y."/>
            <person name="Zhang X."/>
            <person name="Liu Z."/>
            <person name="Sun F."/>
            <person name="Shao Z."/>
        </authorList>
    </citation>
    <scope>NUCLEOTIDE SEQUENCE</scope>
    <source>
        <strain evidence="8">S27-2</strain>
    </source>
</reference>
<proteinExistence type="inferred from homology"/>
<keyword evidence="3" id="KW-1003">Cell membrane</keyword>
<dbReference type="InterPro" id="IPR002758">
    <property type="entry name" value="Cation_antiport_E"/>
</dbReference>
<keyword evidence="4 7" id="KW-0812">Transmembrane</keyword>
<evidence type="ECO:0000256" key="5">
    <source>
        <dbReference type="ARBA" id="ARBA00022989"/>
    </source>
</evidence>
<dbReference type="GO" id="GO:0008324">
    <property type="term" value="F:monoatomic cation transmembrane transporter activity"/>
    <property type="evidence" value="ECO:0007669"/>
    <property type="project" value="InterPro"/>
</dbReference>
<accession>A0A8J6ITG5</accession>
<keyword evidence="5 7" id="KW-1133">Transmembrane helix</keyword>
<organism evidence="8 9">
    <name type="scientific">Neptunicella marina</name>
    <dbReference type="NCBI Taxonomy" id="2125989"/>
    <lineage>
        <taxon>Bacteria</taxon>
        <taxon>Pseudomonadati</taxon>
        <taxon>Pseudomonadota</taxon>
        <taxon>Gammaproteobacteria</taxon>
        <taxon>Alteromonadales</taxon>
        <taxon>Alteromonadaceae</taxon>
        <taxon>Neptunicella</taxon>
    </lineage>
</organism>
<comment type="subcellular location">
    <subcellularLocation>
        <location evidence="1">Cell membrane</location>
        <topology evidence="1">Multi-pass membrane protein</topology>
    </subcellularLocation>
</comment>
<feature type="transmembrane region" description="Helical" evidence="7">
    <location>
        <begin position="5"/>
        <end position="24"/>
    </location>
</feature>
<comment type="caution">
    <text evidence="8">The sequence shown here is derived from an EMBL/GenBank/DDBJ whole genome shotgun (WGS) entry which is preliminary data.</text>
</comment>